<dbReference type="EMBL" id="MN739777">
    <property type="protein sequence ID" value="QHT25972.1"/>
    <property type="molecule type" value="Genomic_DNA"/>
</dbReference>
<sequence length="350" mass="42463">MIIPTLTKLIVANTNNIKQISCVFFKMDNPYRDFSKYEKHLQNFCSYVNKLQNHDICIYVDDSTKDNEIVKSMTEQYNNINIIYYNCEEYKHNGFHNGVFGTLIRFYSLFINDERYKYQWISDVDMTQNYFTTNEEEMMDKNNVDFCFMRYIHYFTQWVNPSMPASIIGNFIISKITFDRSLLDNYIDELYHAFYKNKDGSLNDMIKKLQTKTQYKYKSENKELPYGIDELFLNYYVFPYVIKNKIRYGMRTELFGSAFTRYARAFGKPNKQEYRIAKELLKREEELYYNEYKDKDKLKKYVEDLDIFLHKFKNKIDDEFDYGLKKFDKHKEQFKSSHNIFTIGKLKSRI</sequence>
<accession>A0A6C0EB58</accession>
<organism evidence="1">
    <name type="scientific">viral metagenome</name>
    <dbReference type="NCBI Taxonomy" id="1070528"/>
    <lineage>
        <taxon>unclassified sequences</taxon>
        <taxon>metagenomes</taxon>
        <taxon>organismal metagenomes</taxon>
    </lineage>
</organism>
<reference evidence="1" key="1">
    <citation type="journal article" date="2020" name="Nature">
        <title>Giant virus diversity and host interactions through global metagenomics.</title>
        <authorList>
            <person name="Schulz F."/>
            <person name="Roux S."/>
            <person name="Paez-Espino D."/>
            <person name="Jungbluth S."/>
            <person name="Walsh D.A."/>
            <person name="Denef V.J."/>
            <person name="McMahon K.D."/>
            <person name="Konstantinidis K.T."/>
            <person name="Eloe-Fadrosh E.A."/>
            <person name="Kyrpides N.C."/>
            <person name="Woyke T."/>
        </authorList>
    </citation>
    <scope>NUCLEOTIDE SEQUENCE</scope>
    <source>
        <strain evidence="1">GVMAG-M-3300023179-27</strain>
    </source>
</reference>
<name>A0A6C0EB58_9ZZZZ</name>
<protein>
    <submittedName>
        <fullName evidence="1">Uncharacterized protein</fullName>
    </submittedName>
</protein>
<dbReference type="AlphaFoldDB" id="A0A6C0EB58"/>
<evidence type="ECO:0000313" key="1">
    <source>
        <dbReference type="EMBL" id="QHT25972.1"/>
    </source>
</evidence>
<proteinExistence type="predicted"/>